<reference evidence="1 2" key="1">
    <citation type="journal article" date="2018" name="Sci. Rep.">
        <title>Comparative genomics provides insights into the lifestyle and reveals functional heterogeneity of dark septate endophytic fungi.</title>
        <authorList>
            <person name="Knapp D.G."/>
            <person name="Nemeth J.B."/>
            <person name="Barry K."/>
            <person name="Hainaut M."/>
            <person name="Henrissat B."/>
            <person name="Johnson J."/>
            <person name="Kuo A."/>
            <person name="Lim J.H.P."/>
            <person name="Lipzen A."/>
            <person name="Nolan M."/>
            <person name="Ohm R.A."/>
            <person name="Tamas L."/>
            <person name="Grigoriev I.V."/>
            <person name="Spatafora J.W."/>
            <person name="Nagy L.G."/>
            <person name="Kovacs G.M."/>
        </authorList>
    </citation>
    <scope>NUCLEOTIDE SEQUENCE [LARGE SCALE GENOMIC DNA]</scope>
    <source>
        <strain evidence="1 2">DSE2036</strain>
    </source>
</reference>
<dbReference type="AlphaFoldDB" id="A0A2V1DAE5"/>
<protein>
    <submittedName>
        <fullName evidence="1">Uncharacterized protein</fullName>
    </submittedName>
</protein>
<keyword evidence="2" id="KW-1185">Reference proteome</keyword>
<proteinExistence type="predicted"/>
<organism evidence="1 2">
    <name type="scientific">Periconia macrospinosa</name>
    <dbReference type="NCBI Taxonomy" id="97972"/>
    <lineage>
        <taxon>Eukaryota</taxon>
        <taxon>Fungi</taxon>
        <taxon>Dikarya</taxon>
        <taxon>Ascomycota</taxon>
        <taxon>Pezizomycotina</taxon>
        <taxon>Dothideomycetes</taxon>
        <taxon>Pleosporomycetidae</taxon>
        <taxon>Pleosporales</taxon>
        <taxon>Massarineae</taxon>
        <taxon>Periconiaceae</taxon>
        <taxon>Periconia</taxon>
    </lineage>
</organism>
<accession>A0A2V1DAE5</accession>
<evidence type="ECO:0000313" key="1">
    <source>
        <dbReference type="EMBL" id="PVH95052.1"/>
    </source>
</evidence>
<sequence>MTTTNLNTAAFDRLRWPIFDDISNIQVMDDPDCLTTTLSPFLDHSIAEEPATDACLVEMLFNVGALLEFEGLDFEPPDDLVVSRDDGGTVTVGDVVAQLHEYFNVHKQDILQCLAPVYNTRQSTTDGKRETVIEASGNLYQAIPEGKKVFFNGFGAGIIEPHAPVVEVELWCEGQDGRSAEYYWKSRASPLEYPL</sequence>
<name>A0A2V1DAE5_9PLEO</name>
<gene>
    <name evidence="1" type="ORF">DM02DRAFT_618148</name>
</gene>
<evidence type="ECO:0000313" key="2">
    <source>
        <dbReference type="Proteomes" id="UP000244855"/>
    </source>
</evidence>
<dbReference type="EMBL" id="KZ805510">
    <property type="protein sequence ID" value="PVH95052.1"/>
    <property type="molecule type" value="Genomic_DNA"/>
</dbReference>
<dbReference type="STRING" id="97972.A0A2V1DAE5"/>
<dbReference type="OrthoDB" id="3679597at2759"/>
<dbReference type="Proteomes" id="UP000244855">
    <property type="component" value="Unassembled WGS sequence"/>
</dbReference>